<evidence type="ECO:0000313" key="2">
    <source>
        <dbReference type="Proteomes" id="UP000236725"/>
    </source>
</evidence>
<dbReference type="AlphaFoldDB" id="A0A8G2BYS9"/>
<reference evidence="1 2" key="1">
    <citation type="submission" date="2016-10" db="EMBL/GenBank/DDBJ databases">
        <authorList>
            <person name="Varghese N."/>
            <person name="Submissions S."/>
        </authorList>
    </citation>
    <scope>NUCLEOTIDE SEQUENCE [LARGE SCALE GENOMIC DNA]</scope>
    <source>
        <strain evidence="1 2">DSM 29073</strain>
    </source>
</reference>
<dbReference type="RefSeq" id="WP_103984303.1">
    <property type="nucleotide sequence ID" value="NZ_FNVS01000022.1"/>
</dbReference>
<name>A0A8G2BYS9_9BACT</name>
<gene>
    <name evidence="1" type="ORF">SAMN05444001_12242</name>
</gene>
<organism evidence="1 2">
    <name type="scientific">Parabacteroides chinchillae</name>
    <dbReference type="NCBI Taxonomy" id="871327"/>
    <lineage>
        <taxon>Bacteria</taxon>
        <taxon>Pseudomonadati</taxon>
        <taxon>Bacteroidota</taxon>
        <taxon>Bacteroidia</taxon>
        <taxon>Bacteroidales</taxon>
        <taxon>Tannerellaceae</taxon>
        <taxon>Parabacteroides</taxon>
    </lineage>
</organism>
<sequence>MIVYNTTFHIERDIHEEGLKYLKENYIPKATASGFLQAPSLRRIMQTAEDEGFSYSVQFFVKNIDTLNYWLEKEGRGLHTALVNRFGHKIAGFSTLLEDIDWER</sequence>
<proteinExistence type="predicted"/>
<evidence type="ECO:0000313" key="1">
    <source>
        <dbReference type="EMBL" id="SEG23442.1"/>
    </source>
</evidence>
<comment type="caution">
    <text evidence="1">The sequence shown here is derived from an EMBL/GenBank/DDBJ whole genome shotgun (WGS) entry which is preliminary data.</text>
</comment>
<keyword evidence="2" id="KW-1185">Reference proteome</keyword>
<dbReference type="EMBL" id="FNVS01000022">
    <property type="protein sequence ID" value="SEG23442.1"/>
    <property type="molecule type" value="Genomic_DNA"/>
</dbReference>
<dbReference type="InterPro" id="IPR025563">
    <property type="entry name" value="DUF4286"/>
</dbReference>
<dbReference type="Pfam" id="PF14114">
    <property type="entry name" value="DUF4286"/>
    <property type="match status" value="1"/>
</dbReference>
<accession>A0A8G2BYS9</accession>
<dbReference type="Proteomes" id="UP000236725">
    <property type="component" value="Unassembled WGS sequence"/>
</dbReference>
<protein>
    <submittedName>
        <fullName evidence="1">Uncharacterized protein</fullName>
    </submittedName>
</protein>